<dbReference type="GO" id="GO:0003723">
    <property type="term" value="F:RNA binding"/>
    <property type="evidence" value="ECO:0007669"/>
    <property type="project" value="InterPro"/>
</dbReference>
<dbReference type="AlphaFoldDB" id="A0A3B0UI15"/>
<name>A0A3B0UI15_9ZZZZ</name>
<dbReference type="Gene3D" id="2.40.50.140">
    <property type="entry name" value="Nucleic acid-binding proteins"/>
    <property type="match status" value="1"/>
</dbReference>
<dbReference type="GO" id="GO:0000175">
    <property type="term" value="F:3'-5'-RNA exonuclease activity"/>
    <property type="evidence" value="ECO:0007669"/>
    <property type="project" value="TreeGrafter"/>
</dbReference>
<dbReference type="Pfam" id="PF00773">
    <property type="entry name" value="RNB"/>
    <property type="match status" value="2"/>
</dbReference>
<dbReference type="InterPro" id="IPR036388">
    <property type="entry name" value="WH-like_DNA-bd_sf"/>
</dbReference>
<dbReference type="Gene3D" id="1.10.10.10">
    <property type="entry name" value="Winged helix-like DNA-binding domain superfamily/Winged helix DNA-binding domain"/>
    <property type="match status" value="1"/>
</dbReference>
<dbReference type="InterPro" id="IPR012340">
    <property type="entry name" value="NA-bd_OB-fold"/>
</dbReference>
<dbReference type="Pfam" id="PF18614">
    <property type="entry name" value="RNase_II_C_S1"/>
    <property type="match status" value="1"/>
</dbReference>
<proteinExistence type="predicted"/>
<dbReference type="InterPro" id="IPR040596">
    <property type="entry name" value="RNase_II_C_S1"/>
</dbReference>
<sequence length="431" mass="48157">VLRNLKQSEEPENAHALLLRLNYWDDTVNPHPSRVGVNMKQPDVPLPDFPEEARRDLTYLVAVAIDDVGSRDADDALSWEDGRLWVHIADVAALVSPNSPADLEARARGANLYIPEGTIHMLPAQATAVLALGLNNTSPALSFGIDLTSEGIITGVEIVPSTVRVTRISYDEANGRLQDPPFCDLLAAAHAYESRRKANGAVVIDLPEVKIRLNEAGDVEIRPLPHLKSRDLVQEAMLMTGEAVAQFAREHNIPIPFRTQDPPEEVVEGNTPSAMFARRRTMTASQPSSTPGLHAGLGLDQYVQATSPLRRYLDLVVHQQLRTFLRQEPMLDEQEVMERVAVAHAASRDMRYAERLSNQHWTAVYLLRQQKWAGEGIVVDRRGKRDLILLPELGSETSIYKKEPTPLDETVQIELQSVDLPQREAHFRYKK</sequence>
<accession>A0A3B0UI15</accession>
<dbReference type="GO" id="GO:0000932">
    <property type="term" value="C:P-body"/>
    <property type="evidence" value="ECO:0007669"/>
    <property type="project" value="TreeGrafter"/>
</dbReference>
<reference evidence="2" key="1">
    <citation type="submission" date="2018-06" db="EMBL/GenBank/DDBJ databases">
        <authorList>
            <person name="Zhirakovskaya E."/>
        </authorList>
    </citation>
    <scope>NUCLEOTIDE SEQUENCE</scope>
</reference>
<feature type="non-terminal residue" evidence="2">
    <location>
        <position position="1"/>
    </location>
</feature>
<gene>
    <name evidence="2" type="ORF">MNBD_CHLOROFLEXI01-1827</name>
</gene>
<protein>
    <submittedName>
        <fullName evidence="2">RNase R-related protein</fullName>
    </submittedName>
</protein>
<evidence type="ECO:0000313" key="2">
    <source>
        <dbReference type="EMBL" id="VAW30675.1"/>
    </source>
</evidence>
<feature type="domain" description="RNB" evidence="1">
    <location>
        <begin position="54"/>
        <end position="327"/>
    </location>
</feature>
<organism evidence="2">
    <name type="scientific">hydrothermal vent metagenome</name>
    <dbReference type="NCBI Taxonomy" id="652676"/>
    <lineage>
        <taxon>unclassified sequences</taxon>
        <taxon>metagenomes</taxon>
        <taxon>ecological metagenomes</taxon>
    </lineage>
</organism>
<dbReference type="EMBL" id="UOEU01000076">
    <property type="protein sequence ID" value="VAW30675.1"/>
    <property type="molecule type" value="Genomic_DNA"/>
</dbReference>
<dbReference type="InterPro" id="IPR001900">
    <property type="entry name" value="RNase_II/R"/>
</dbReference>
<dbReference type="PANTHER" id="PTHR23355:SF42">
    <property type="entry name" value="RIBONUCLEASE II, CHLOROPLASTIC_MITOCHONDRIAL"/>
    <property type="match status" value="1"/>
</dbReference>
<dbReference type="PANTHER" id="PTHR23355">
    <property type="entry name" value="RIBONUCLEASE"/>
    <property type="match status" value="1"/>
</dbReference>
<dbReference type="SMART" id="SM00955">
    <property type="entry name" value="RNB"/>
    <property type="match status" value="1"/>
</dbReference>
<dbReference type="InterPro" id="IPR050180">
    <property type="entry name" value="RNR_Ribonuclease"/>
</dbReference>
<dbReference type="SUPFAM" id="SSF50249">
    <property type="entry name" value="Nucleic acid-binding proteins"/>
    <property type="match status" value="2"/>
</dbReference>
<dbReference type="GO" id="GO:0006402">
    <property type="term" value="P:mRNA catabolic process"/>
    <property type="evidence" value="ECO:0007669"/>
    <property type="project" value="TreeGrafter"/>
</dbReference>
<evidence type="ECO:0000259" key="1">
    <source>
        <dbReference type="SMART" id="SM00955"/>
    </source>
</evidence>